<dbReference type="RefSeq" id="WP_188788910.1">
    <property type="nucleotide sequence ID" value="NZ_BMJV01000001.1"/>
</dbReference>
<keyword evidence="3" id="KW-1185">Reference proteome</keyword>
<dbReference type="Pfam" id="PF06568">
    <property type="entry name" value="YjiS-like"/>
    <property type="match status" value="1"/>
</dbReference>
<accession>A0A8J3EFF3</accession>
<name>A0A8J3EFF3_9RHOB</name>
<sequence>MHREQSLSCPVTSAPPAERRRRGLLAALIEAHALWQQRRRLPQLDDHLLRDMGITRAEAEAEAARKPWDAPRHWSR</sequence>
<dbReference type="AlphaFoldDB" id="A0A8J3EFF3"/>
<protein>
    <recommendedName>
        <fullName evidence="1">YjiS-like domain-containing protein</fullName>
    </recommendedName>
</protein>
<evidence type="ECO:0000313" key="2">
    <source>
        <dbReference type="EMBL" id="GGG64002.1"/>
    </source>
</evidence>
<comment type="caution">
    <text evidence="2">The sequence shown here is derived from an EMBL/GenBank/DDBJ whole genome shotgun (WGS) entry which is preliminary data.</text>
</comment>
<organism evidence="2 3">
    <name type="scientific">Salipiger pallidus</name>
    <dbReference type="NCBI Taxonomy" id="1775170"/>
    <lineage>
        <taxon>Bacteria</taxon>
        <taxon>Pseudomonadati</taxon>
        <taxon>Pseudomonadota</taxon>
        <taxon>Alphaproteobacteria</taxon>
        <taxon>Rhodobacterales</taxon>
        <taxon>Roseobacteraceae</taxon>
        <taxon>Salipiger</taxon>
    </lineage>
</organism>
<proteinExistence type="predicted"/>
<dbReference type="EMBL" id="BMJV01000001">
    <property type="protein sequence ID" value="GGG64002.1"/>
    <property type="molecule type" value="Genomic_DNA"/>
</dbReference>
<feature type="domain" description="YjiS-like" evidence="1">
    <location>
        <begin position="24"/>
        <end position="60"/>
    </location>
</feature>
<reference evidence="2" key="1">
    <citation type="journal article" date="2014" name="Int. J. Syst. Evol. Microbiol.">
        <title>Complete genome sequence of Corynebacterium casei LMG S-19264T (=DSM 44701T), isolated from a smear-ripened cheese.</title>
        <authorList>
            <consortium name="US DOE Joint Genome Institute (JGI-PGF)"/>
            <person name="Walter F."/>
            <person name="Albersmeier A."/>
            <person name="Kalinowski J."/>
            <person name="Ruckert C."/>
        </authorList>
    </citation>
    <scope>NUCLEOTIDE SEQUENCE</scope>
    <source>
        <strain evidence="2">CGMCC 1.15762</strain>
    </source>
</reference>
<gene>
    <name evidence="2" type="ORF">GCM10011415_08110</name>
</gene>
<evidence type="ECO:0000259" key="1">
    <source>
        <dbReference type="Pfam" id="PF06568"/>
    </source>
</evidence>
<reference evidence="2" key="2">
    <citation type="submission" date="2020-09" db="EMBL/GenBank/DDBJ databases">
        <authorList>
            <person name="Sun Q."/>
            <person name="Zhou Y."/>
        </authorList>
    </citation>
    <scope>NUCLEOTIDE SEQUENCE</scope>
    <source>
        <strain evidence="2">CGMCC 1.15762</strain>
    </source>
</reference>
<evidence type="ECO:0000313" key="3">
    <source>
        <dbReference type="Proteomes" id="UP000617145"/>
    </source>
</evidence>
<dbReference type="InterPro" id="IPR009506">
    <property type="entry name" value="YjiS-like"/>
</dbReference>
<dbReference type="Proteomes" id="UP000617145">
    <property type="component" value="Unassembled WGS sequence"/>
</dbReference>